<protein>
    <submittedName>
        <fullName evidence="1">Uncharacterized protein</fullName>
    </submittedName>
</protein>
<gene>
    <name evidence="1" type="primary">Acey_s0751.g2047</name>
    <name evidence="1" type="ORF">Y032_0751g2047</name>
</gene>
<evidence type="ECO:0000313" key="2">
    <source>
        <dbReference type="Proteomes" id="UP000024635"/>
    </source>
</evidence>
<dbReference type="AlphaFoldDB" id="A0A016WFD3"/>
<evidence type="ECO:0000313" key="1">
    <source>
        <dbReference type="EMBL" id="EYC37987.1"/>
    </source>
</evidence>
<reference evidence="2" key="1">
    <citation type="journal article" date="2015" name="Nat. Genet.">
        <title>The genome and transcriptome of the zoonotic hookworm Ancylostoma ceylanicum identify infection-specific gene families.</title>
        <authorList>
            <person name="Schwarz E.M."/>
            <person name="Hu Y."/>
            <person name="Antoshechkin I."/>
            <person name="Miller M.M."/>
            <person name="Sternberg P.W."/>
            <person name="Aroian R.V."/>
        </authorList>
    </citation>
    <scope>NUCLEOTIDE SEQUENCE</scope>
    <source>
        <strain evidence="2">HY135</strain>
    </source>
</reference>
<sequence length="104" mass="11914">MIRVMVRCGWMTCRRERTAEDEGEGRLDGVEGNMNFHGCCVVSRICHVFSLKETERKNRSCKRLWSGTPWSARLSVLTHAAVNLIYAVQITAVNCWAENRLANR</sequence>
<name>A0A016WFD3_9BILA</name>
<organism evidence="1 2">
    <name type="scientific">Ancylostoma ceylanicum</name>
    <dbReference type="NCBI Taxonomy" id="53326"/>
    <lineage>
        <taxon>Eukaryota</taxon>
        <taxon>Metazoa</taxon>
        <taxon>Ecdysozoa</taxon>
        <taxon>Nematoda</taxon>
        <taxon>Chromadorea</taxon>
        <taxon>Rhabditida</taxon>
        <taxon>Rhabditina</taxon>
        <taxon>Rhabditomorpha</taxon>
        <taxon>Strongyloidea</taxon>
        <taxon>Ancylostomatidae</taxon>
        <taxon>Ancylostomatinae</taxon>
        <taxon>Ancylostoma</taxon>
    </lineage>
</organism>
<dbReference type="Proteomes" id="UP000024635">
    <property type="component" value="Unassembled WGS sequence"/>
</dbReference>
<comment type="caution">
    <text evidence="1">The sequence shown here is derived from an EMBL/GenBank/DDBJ whole genome shotgun (WGS) entry which is preliminary data.</text>
</comment>
<keyword evidence="2" id="KW-1185">Reference proteome</keyword>
<dbReference type="EMBL" id="JARK01000351">
    <property type="protein sequence ID" value="EYC37987.1"/>
    <property type="molecule type" value="Genomic_DNA"/>
</dbReference>
<proteinExistence type="predicted"/>
<accession>A0A016WFD3</accession>